<dbReference type="EMBL" id="LAZR01012156">
    <property type="protein sequence ID" value="KKM30267.1"/>
    <property type="molecule type" value="Genomic_DNA"/>
</dbReference>
<comment type="caution">
    <text evidence="1">The sequence shown here is derived from an EMBL/GenBank/DDBJ whole genome shotgun (WGS) entry which is preliminary data.</text>
</comment>
<organism evidence="1">
    <name type="scientific">marine sediment metagenome</name>
    <dbReference type="NCBI Taxonomy" id="412755"/>
    <lineage>
        <taxon>unclassified sequences</taxon>
        <taxon>metagenomes</taxon>
        <taxon>ecological metagenomes</taxon>
    </lineage>
</organism>
<protein>
    <submittedName>
        <fullName evidence="1">Uncharacterized protein</fullName>
    </submittedName>
</protein>
<gene>
    <name evidence="1" type="ORF">LCGC14_1566230</name>
</gene>
<evidence type="ECO:0000313" key="1">
    <source>
        <dbReference type="EMBL" id="KKM30267.1"/>
    </source>
</evidence>
<accession>A0A0F9LLJ9</accession>
<reference evidence="1" key="1">
    <citation type="journal article" date="2015" name="Nature">
        <title>Complex archaea that bridge the gap between prokaryotes and eukaryotes.</title>
        <authorList>
            <person name="Spang A."/>
            <person name="Saw J.H."/>
            <person name="Jorgensen S.L."/>
            <person name="Zaremba-Niedzwiedzka K."/>
            <person name="Martijn J."/>
            <person name="Lind A.E."/>
            <person name="van Eijk R."/>
            <person name="Schleper C."/>
            <person name="Guy L."/>
            <person name="Ettema T.J."/>
        </authorList>
    </citation>
    <scope>NUCLEOTIDE SEQUENCE</scope>
</reference>
<proteinExistence type="predicted"/>
<sequence>MNKFIVGFLFSLFLTASAYATVVERVIYARNTLLVSDCIVTQTGLMELTVSACSWTTTGLSKVVPKEKVPNLSNEIAVGRVVEMPGGKEVRGWLLDKQGNIIEKSRTRGLMSSSVLTITAGKRWAAFLVDGPGITMQVALVEWGPGFTPLPGTLDYIILPFRVPVGTTDLSGIKIEVLTVRPGAGPAKGMFEK</sequence>
<name>A0A0F9LLJ9_9ZZZZ</name>
<dbReference type="AlphaFoldDB" id="A0A0F9LLJ9"/>